<accession>A0AAE3CKA4</accession>
<dbReference type="RefSeq" id="WP_215885712.1">
    <property type="nucleotide sequence ID" value="NZ_JAAXYO010000154.1"/>
</dbReference>
<comment type="caution">
    <text evidence="1">The sequence shown here is derived from an EMBL/GenBank/DDBJ whole genome shotgun (WGS) entry which is preliminary data.</text>
</comment>
<keyword evidence="2" id="KW-1185">Reference proteome</keyword>
<gene>
    <name evidence="1" type="ORF">HFQ13_10690</name>
</gene>
<evidence type="ECO:0000313" key="1">
    <source>
        <dbReference type="EMBL" id="MBU2788658.1"/>
    </source>
</evidence>
<reference evidence="1" key="1">
    <citation type="journal article" date="2021" name="ISME J.">
        <title>Genomic evolution of the class Acidithiobacillia: deep-branching Proteobacteria living in extreme acidic conditions.</title>
        <authorList>
            <person name="Moya-Beltran A."/>
            <person name="Beard S."/>
            <person name="Rojas-Villalobos C."/>
            <person name="Issotta F."/>
            <person name="Gallardo Y."/>
            <person name="Ulloa R."/>
            <person name="Giaveno A."/>
            <person name="Degli Esposti M."/>
            <person name="Johnson D.B."/>
            <person name="Quatrini R."/>
        </authorList>
    </citation>
    <scope>NUCLEOTIDE SEQUENCE</scope>
    <source>
        <strain evidence="1">VAN18-1</strain>
    </source>
</reference>
<protein>
    <submittedName>
        <fullName evidence="1">Uncharacterized protein</fullName>
    </submittedName>
</protein>
<name>A0AAE3CKA4_9PROT</name>
<evidence type="ECO:0000313" key="2">
    <source>
        <dbReference type="Proteomes" id="UP001197378"/>
    </source>
</evidence>
<dbReference type="EMBL" id="JAAXYO010000154">
    <property type="protein sequence ID" value="MBU2788658.1"/>
    <property type="molecule type" value="Genomic_DNA"/>
</dbReference>
<proteinExistence type="predicted"/>
<organism evidence="1 2">
    <name type="scientific">Igneacidithiobacillus copahuensis</name>
    <dbReference type="NCBI Taxonomy" id="2724909"/>
    <lineage>
        <taxon>Bacteria</taxon>
        <taxon>Pseudomonadati</taxon>
        <taxon>Pseudomonadota</taxon>
        <taxon>Acidithiobacillia</taxon>
        <taxon>Acidithiobacillales</taxon>
        <taxon>Acidithiobacillaceae</taxon>
        <taxon>Igneacidithiobacillus</taxon>
    </lineage>
</organism>
<dbReference type="AlphaFoldDB" id="A0AAE3CKA4"/>
<sequence length="100" mass="11838">MSKSKTDMLLKVSRLVEDTEENRQVLGMLFLGYLCLNYEMCDHQHDHESFLASKINDALEFLEIEREADIISKRLFGIEIYHEEFKQWLLSLQETVSQPE</sequence>
<dbReference type="Proteomes" id="UP001197378">
    <property type="component" value="Unassembled WGS sequence"/>
</dbReference>